<organism evidence="6">
    <name type="scientific">Anisakis simplex</name>
    <name type="common">Herring worm</name>
    <dbReference type="NCBI Taxonomy" id="6269"/>
    <lineage>
        <taxon>Eukaryota</taxon>
        <taxon>Metazoa</taxon>
        <taxon>Ecdysozoa</taxon>
        <taxon>Nematoda</taxon>
        <taxon>Chromadorea</taxon>
        <taxon>Rhabditida</taxon>
        <taxon>Spirurina</taxon>
        <taxon>Ascaridomorpha</taxon>
        <taxon>Ascaridoidea</taxon>
        <taxon>Anisakidae</taxon>
        <taxon>Anisakis</taxon>
        <taxon>Anisakis simplex complex</taxon>
    </lineage>
</organism>
<evidence type="ECO:0000256" key="1">
    <source>
        <dbReference type="ARBA" id="ARBA00023157"/>
    </source>
</evidence>
<keyword evidence="5" id="KW-1185">Reference proteome</keyword>
<dbReference type="Proteomes" id="UP000267096">
    <property type="component" value="Unassembled WGS sequence"/>
</dbReference>
<dbReference type="OrthoDB" id="430826at2759"/>
<keyword evidence="1" id="KW-1015">Disulfide bond</keyword>
<sequence length="269" mass="30550">MEAILVGTFEEDRLRIVDSFVNALNDDFIWSVLEKQSSYLPALHGRRVEFQWCLWFYRGSKQTGNNPCYDDMGLPQRCVPDFINAAFNLPVEVTNTCGVYGPTSFCVQSGHSGIRKVCDICDSRVPAYAHPPSFLTDFNNANNETWWQSETMNEGMQYPNSVNLTLRLGKTFDITYVRLKFISPRPESFAIYKKEHTDEEWIPWQYYSGSCRSTYGLPDKAPILPGNEAVAQCTREFSDISPLTGGNIAFSTLEGRPSSHSFEESEVLQ</sequence>
<dbReference type="WBParaSite" id="ASIM_0001896901-mRNA-1">
    <property type="protein sequence ID" value="ASIM_0001896901-mRNA-1"/>
    <property type="gene ID" value="ASIM_0001896901"/>
</dbReference>
<protein>
    <submittedName>
        <fullName evidence="6">Laminin-like protein lam-2 (inferred by orthology to a C. elegans protein)</fullName>
    </submittedName>
</protein>
<evidence type="ECO:0000313" key="5">
    <source>
        <dbReference type="Proteomes" id="UP000267096"/>
    </source>
</evidence>
<evidence type="ECO:0000313" key="4">
    <source>
        <dbReference type="EMBL" id="VDK64493.1"/>
    </source>
</evidence>
<evidence type="ECO:0000313" key="6">
    <source>
        <dbReference type="WBParaSite" id="ASIM_0001896901-mRNA-1"/>
    </source>
</evidence>
<dbReference type="GO" id="GO:0005604">
    <property type="term" value="C:basement membrane"/>
    <property type="evidence" value="ECO:0007669"/>
    <property type="project" value="TreeGrafter"/>
</dbReference>
<dbReference type="GO" id="GO:0007411">
    <property type="term" value="P:axon guidance"/>
    <property type="evidence" value="ECO:0007669"/>
    <property type="project" value="TreeGrafter"/>
</dbReference>
<evidence type="ECO:0000259" key="3">
    <source>
        <dbReference type="PROSITE" id="PS51117"/>
    </source>
</evidence>
<dbReference type="InterPro" id="IPR008211">
    <property type="entry name" value="Laminin_N"/>
</dbReference>
<accession>A0A0M3KDB6</accession>
<dbReference type="GO" id="GO:0009887">
    <property type="term" value="P:animal organ morphogenesis"/>
    <property type="evidence" value="ECO:0007669"/>
    <property type="project" value="TreeGrafter"/>
</dbReference>
<dbReference type="EMBL" id="UYRR01035401">
    <property type="protein sequence ID" value="VDK64493.1"/>
    <property type="molecule type" value="Genomic_DNA"/>
</dbReference>
<dbReference type="AlphaFoldDB" id="A0A0M3KDB6"/>
<proteinExistence type="predicted"/>
<gene>
    <name evidence="4" type="ORF">ASIM_LOCUS18364</name>
</gene>
<feature type="domain" description="Laminin N-terminal" evidence="3">
    <location>
        <begin position="74"/>
        <end position="269"/>
    </location>
</feature>
<reference evidence="4 5" key="2">
    <citation type="submission" date="2018-11" db="EMBL/GenBank/DDBJ databases">
        <authorList>
            <consortium name="Pathogen Informatics"/>
        </authorList>
    </citation>
    <scope>NUCLEOTIDE SEQUENCE [LARGE SCALE GENOMIC DNA]</scope>
</reference>
<name>A0A0M3KDB6_ANISI</name>
<dbReference type="InterPro" id="IPR050440">
    <property type="entry name" value="Laminin/Netrin_ECM"/>
</dbReference>
<dbReference type="SMART" id="SM00136">
    <property type="entry name" value="LamNT"/>
    <property type="match status" value="1"/>
</dbReference>
<reference evidence="6" key="1">
    <citation type="submission" date="2017-02" db="UniProtKB">
        <authorList>
            <consortium name="WormBaseParasite"/>
        </authorList>
    </citation>
    <scope>IDENTIFICATION</scope>
</reference>
<dbReference type="Pfam" id="PF00055">
    <property type="entry name" value="Laminin_N"/>
    <property type="match status" value="1"/>
</dbReference>
<dbReference type="Gene3D" id="2.60.120.260">
    <property type="entry name" value="Galactose-binding domain-like"/>
    <property type="match status" value="1"/>
</dbReference>
<evidence type="ECO:0000256" key="2">
    <source>
        <dbReference type="ARBA" id="ARBA00023292"/>
    </source>
</evidence>
<dbReference type="PANTHER" id="PTHR10574">
    <property type="entry name" value="NETRIN/LAMININ-RELATED"/>
    <property type="match status" value="1"/>
</dbReference>
<dbReference type="PANTHER" id="PTHR10574:SF435">
    <property type="entry name" value="LAMININ SUBUNIT GAMMA-1"/>
    <property type="match status" value="1"/>
</dbReference>
<dbReference type="GO" id="GO:0009888">
    <property type="term" value="P:tissue development"/>
    <property type="evidence" value="ECO:0007669"/>
    <property type="project" value="TreeGrafter"/>
</dbReference>
<keyword evidence="2" id="KW-0424">Laminin EGF-like domain</keyword>
<dbReference type="PROSITE" id="PS51117">
    <property type="entry name" value="LAMININ_NTER"/>
    <property type="match status" value="1"/>
</dbReference>